<feature type="compositionally biased region" description="Low complexity" evidence="1">
    <location>
        <begin position="75"/>
        <end position="86"/>
    </location>
</feature>
<organism evidence="2 3">
    <name type="scientific">Rhizoclosmatium globosum</name>
    <dbReference type="NCBI Taxonomy" id="329046"/>
    <lineage>
        <taxon>Eukaryota</taxon>
        <taxon>Fungi</taxon>
        <taxon>Fungi incertae sedis</taxon>
        <taxon>Chytridiomycota</taxon>
        <taxon>Chytridiomycota incertae sedis</taxon>
        <taxon>Chytridiomycetes</taxon>
        <taxon>Chytridiales</taxon>
        <taxon>Chytriomycetaceae</taxon>
        <taxon>Rhizoclosmatium</taxon>
    </lineage>
</organism>
<evidence type="ECO:0000313" key="2">
    <source>
        <dbReference type="EMBL" id="ORY40501.1"/>
    </source>
</evidence>
<evidence type="ECO:0000256" key="1">
    <source>
        <dbReference type="SAM" id="MobiDB-lite"/>
    </source>
</evidence>
<feature type="region of interest" description="Disordered" evidence="1">
    <location>
        <begin position="67"/>
        <end position="86"/>
    </location>
</feature>
<comment type="caution">
    <text evidence="2">The sequence shown here is derived from an EMBL/GenBank/DDBJ whole genome shotgun (WGS) entry which is preliminary data.</text>
</comment>
<protein>
    <submittedName>
        <fullName evidence="2">Uncharacterized protein</fullName>
    </submittedName>
</protein>
<dbReference type="AlphaFoldDB" id="A0A1Y2C0G3"/>
<feature type="compositionally biased region" description="Low complexity" evidence="1">
    <location>
        <begin position="120"/>
        <end position="142"/>
    </location>
</feature>
<proteinExistence type="predicted"/>
<gene>
    <name evidence="2" type="ORF">BCR33DRAFT_367228</name>
</gene>
<keyword evidence="3" id="KW-1185">Reference proteome</keyword>
<sequence length="269" mass="27856">MLRLQNPVPVIPCLQCEADRANAFSTSSTSLSSVSSSRTCIGNVGFERGGVIGGQKRWVSDVTVVDSDEEDSDISNEMSSSPELESISLPSSLRSLCFVKPNVHSAAVNRNAFFGVSPTTNSTSHASVSRSSSGSNFTTTNSLAGSPRSSFINHTLTSGCELGRGLKDYVPREAAIKAFLSMESSSGNGSSSGVSGNGVSINNSGSSVGIHDGVLVGSPPSLSATNINEGGVHFLRRSSFGSRTSGPGGGIVAELTNISRRMLLHDEGY</sequence>
<name>A0A1Y2C0G3_9FUNG</name>
<dbReference type="EMBL" id="MCGO01000035">
    <property type="protein sequence ID" value="ORY40501.1"/>
    <property type="molecule type" value="Genomic_DNA"/>
</dbReference>
<feature type="region of interest" description="Disordered" evidence="1">
    <location>
        <begin position="119"/>
        <end position="144"/>
    </location>
</feature>
<evidence type="ECO:0000313" key="3">
    <source>
        <dbReference type="Proteomes" id="UP000193642"/>
    </source>
</evidence>
<dbReference type="Proteomes" id="UP000193642">
    <property type="component" value="Unassembled WGS sequence"/>
</dbReference>
<reference evidence="2 3" key="1">
    <citation type="submission" date="2016-07" db="EMBL/GenBank/DDBJ databases">
        <title>Pervasive Adenine N6-methylation of Active Genes in Fungi.</title>
        <authorList>
            <consortium name="DOE Joint Genome Institute"/>
            <person name="Mondo S.J."/>
            <person name="Dannebaum R.O."/>
            <person name="Kuo R.C."/>
            <person name="Labutti K."/>
            <person name="Haridas S."/>
            <person name="Kuo A."/>
            <person name="Salamov A."/>
            <person name="Ahrendt S.R."/>
            <person name="Lipzen A."/>
            <person name="Sullivan W."/>
            <person name="Andreopoulos W.B."/>
            <person name="Clum A."/>
            <person name="Lindquist E."/>
            <person name="Daum C."/>
            <person name="Ramamoorthy G.K."/>
            <person name="Gryganskyi A."/>
            <person name="Culley D."/>
            <person name="Magnuson J.K."/>
            <person name="James T.Y."/>
            <person name="O'Malley M.A."/>
            <person name="Stajich J.E."/>
            <person name="Spatafora J.W."/>
            <person name="Visel A."/>
            <person name="Grigoriev I.V."/>
        </authorList>
    </citation>
    <scope>NUCLEOTIDE SEQUENCE [LARGE SCALE GENOMIC DNA]</scope>
    <source>
        <strain evidence="2 3">JEL800</strain>
    </source>
</reference>
<accession>A0A1Y2C0G3</accession>
<dbReference type="OrthoDB" id="2148410at2759"/>